<dbReference type="InterPro" id="IPR051043">
    <property type="entry name" value="Sulfatase_Mod_Factor_Kinase"/>
</dbReference>
<dbReference type="EMBL" id="JBOK01000034">
    <property type="protein sequence ID" value="EXU78572.1"/>
    <property type="molecule type" value="Genomic_DNA"/>
</dbReference>
<accession>A0A014Q5V2</accession>
<evidence type="ECO:0000313" key="2">
    <source>
        <dbReference type="EMBL" id="EXU78572.1"/>
    </source>
</evidence>
<evidence type="ECO:0000313" key="3">
    <source>
        <dbReference type="Proteomes" id="UP000020766"/>
    </source>
</evidence>
<dbReference type="InterPro" id="IPR005532">
    <property type="entry name" value="SUMF_dom"/>
</dbReference>
<name>A0A014Q5V2_9BURK</name>
<dbReference type="Proteomes" id="UP000020766">
    <property type="component" value="Unassembled WGS sequence"/>
</dbReference>
<reference evidence="2 3" key="1">
    <citation type="submission" date="2014-01" db="EMBL/GenBank/DDBJ databases">
        <title>Interspecies Systems Biology Uncovers Metabolites Affecting C. elegans Gene Expression and Life History Traits.</title>
        <authorList>
            <person name="Watson E."/>
            <person name="Macneil L.T."/>
            <person name="Ritter A.D."/>
            <person name="Yilmaz L.S."/>
            <person name="Rosebrock A.P."/>
            <person name="Caudy A.A."/>
            <person name="Walhout A.J."/>
        </authorList>
    </citation>
    <scope>NUCLEOTIDE SEQUENCE [LARGE SCALE GENOMIC DNA]</scope>
    <source>
        <strain evidence="2 3">DA1877</strain>
    </source>
</reference>
<dbReference type="Pfam" id="PF03781">
    <property type="entry name" value="FGE-sulfatase"/>
    <property type="match status" value="1"/>
</dbReference>
<keyword evidence="3" id="KW-1185">Reference proteome</keyword>
<evidence type="ECO:0000259" key="1">
    <source>
        <dbReference type="Pfam" id="PF03781"/>
    </source>
</evidence>
<dbReference type="InterPro" id="IPR042095">
    <property type="entry name" value="SUMF_sf"/>
</dbReference>
<comment type="caution">
    <text evidence="2">The sequence shown here is derived from an EMBL/GenBank/DDBJ whole genome shotgun (WGS) entry which is preliminary data.</text>
</comment>
<organism evidence="2 3">
    <name type="scientific">Comamonas aquatica DA1877</name>
    <dbReference type="NCBI Taxonomy" id="1457173"/>
    <lineage>
        <taxon>Bacteria</taxon>
        <taxon>Pseudomonadati</taxon>
        <taxon>Pseudomonadota</taxon>
        <taxon>Betaproteobacteria</taxon>
        <taxon>Burkholderiales</taxon>
        <taxon>Comamonadaceae</taxon>
        <taxon>Comamonas</taxon>
    </lineage>
</organism>
<dbReference type="PANTHER" id="PTHR23150">
    <property type="entry name" value="SULFATASE MODIFYING FACTOR 1, 2"/>
    <property type="match status" value="1"/>
</dbReference>
<gene>
    <name evidence="2" type="ORF">AX13_12145</name>
</gene>
<dbReference type="InterPro" id="IPR016187">
    <property type="entry name" value="CTDL_fold"/>
</dbReference>
<protein>
    <recommendedName>
        <fullName evidence="1">Sulfatase-modifying factor enzyme-like domain-containing protein</fullName>
    </recommendedName>
</protein>
<feature type="domain" description="Sulfatase-modifying factor enzyme-like" evidence="1">
    <location>
        <begin position="137"/>
        <end position="276"/>
    </location>
</feature>
<dbReference type="SUPFAM" id="SSF56436">
    <property type="entry name" value="C-type lectin-like"/>
    <property type="match status" value="1"/>
</dbReference>
<dbReference type="Gene3D" id="3.90.1580.10">
    <property type="entry name" value="paralog of FGE (formylglycine-generating enzyme)"/>
    <property type="match status" value="2"/>
</dbReference>
<proteinExistence type="predicted"/>
<dbReference type="AlphaFoldDB" id="A0A014Q5V2"/>
<dbReference type="PANTHER" id="PTHR23150:SF36">
    <property type="entry name" value="HERCYNINE OXYGENASE"/>
    <property type="match status" value="1"/>
</dbReference>
<sequence>MAHTTWFFETFVLAKQQPDYRLFHPLYGYLFNSYYESEGAHLARPQRGSLSRPTVAEVMAYRAHVDESMRRMLKEPLEPAVAALVELGMQHEQQHQELLITDIKYILGHNPLHPAYDPLGIGPQDVTAEHDGTCPPLDDWLSVEGQTIRMGHQGPGFAFDNESPSHLALIQGVDIRVALVTNDEYLQFMRDGGYQRHSLWHAEGWDWVQTLKFRAPMYWQPDPNQPDGWGHYTLQGVMPLTSQAPVTHVSYYEAHAFCDWAGWRLPTEFEWEAAASRFDWGRRWEWTRSAYQPYPGFARSEGAVGEYNGKFMVNQQVLRGASWATSPGHARLTYRNFFHAPLRWQFTGIRPVRSRESA</sequence>